<dbReference type="InterPro" id="IPR039949">
    <property type="entry name" value="NAA40"/>
</dbReference>
<dbReference type="PROSITE" id="PS51186">
    <property type="entry name" value="GNAT"/>
    <property type="match status" value="1"/>
</dbReference>
<evidence type="ECO:0000256" key="8">
    <source>
        <dbReference type="ARBA" id="ARBA00023242"/>
    </source>
</evidence>
<dbReference type="OrthoDB" id="10427427at2759"/>
<dbReference type="Pfam" id="PF00583">
    <property type="entry name" value="Acetyltransf_1"/>
    <property type="match status" value="1"/>
</dbReference>
<name>D8FGG3_EREGS</name>
<dbReference type="GO" id="GO:1990189">
    <property type="term" value="F:protein N-terminal-serine acetyltransferase activity"/>
    <property type="evidence" value="ECO:0007669"/>
    <property type="project" value="UniProtKB-EC"/>
</dbReference>
<keyword evidence="8" id="KW-0539">Nucleus</keyword>
<dbReference type="HOGENOM" id="CLU_1447332_0_0_1"/>
<keyword evidence="7" id="KW-0808">Transferase</keyword>
<evidence type="ECO:0000256" key="7">
    <source>
        <dbReference type="ARBA" id="ARBA00022679"/>
    </source>
</evidence>
<evidence type="ECO:0000256" key="1">
    <source>
        <dbReference type="ARBA" id="ARBA00004123"/>
    </source>
</evidence>
<dbReference type="EMBL" id="AE016820">
    <property type="protein sequence ID" value="ADJ41740.1"/>
    <property type="molecule type" value="Genomic_DNA"/>
</dbReference>
<keyword evidence="9" id="KW-0012">Acyltransferase</keyword>
<dbReference type="GO" id="GO:0005634">
    <property type="term" value="C:nucleus"/>
    <property type="evidence" value="ECO:0007669"/>
    <property type="project" value="UniProtKB-SubCell"/>
</dbReference>
<comment type="similarity">
    <text evidence="3">Belongs to the acetyltransferase family. NAA40 subfamily.</text>
</comment>
<dbReference type="EC" id="2.3.1.257" evidence="4"/>
<dbReference type="GO" id="GO:0005737">
    <property type="term" value="C:cytoplasm"/>
    <property type="evidence" value="ECO:0007669"/>
    <property type="project" value="UniProtKB-SubCell"/>
</dbReference>
<dbReference type="InterPro" id="IPR000182">
    <property type="entry name" value="GNAT_dom"/>
</dbReference>
<evidence type="ECO:0000313" key="13">
    <source>
        <dbReference type="EMBL" id="ADJ41740.1"/>
    </source>
</evidence>
<evidence type="ECO:0000256" key="10">
    <source>
        <dbReference type="ARBA" id="ARBA00047821"/>
    </source>
</evidence>
<dbReference type="GO" id="GO:0006048">
    <property type="term" value="P:UDP-N-acetylglucosamine biosynthetic process"/>
    <property type="evidence" value="ECO:0000318"/>
    <property type="project" value="GO_Central"/>
</dbReference>
<dbReference type="InParanoid" id="D8FGG3"/>
<evidence type="ECO:0000256" key="2">
    <source>
        <dbReference type="ARBA" id="ARBA00004496"/>
    </source>
</evidence>
<evidence type="ECO:0000256" key="5">
    <source>
        <dbReference type="ARBA" id="ARBA00015043"/>
    </source>
</evidence>
<dbReference type="OMA" id="NSELTVM"/>
<dbReference type="RefSeq" id="NP_001342233.1">
    <property type="nucleotide sequence ID" value="NM_001355356.1"/>
</dbReference>
<evidence type="ECO:0000256" key="6">
    <source>
        <dbReference type="ARBA" id="ARBA00022490"/>
    </source>
</evidence>
<protein>
    <recommendedName>
        <fullName evidence="5">N-alpha-acetyltransferase 40</fullName>
        <ecNumber evidence="4">2.3.1.257</ecNumber>
    </recommendedName>
</protein>
<evidence type="ECO:0000256" key="11">
    <source>
        <dbReference type="ARBA" id="ARBA00049524"/>
    </source>
</evidence>
<sequence>MHAHAAAHAAALAAFPPTLHGLARAPAAPARLPAAARRRLAADLTALVAAGLAPLYRAHARLLYPRLRDPAAWPRCKRAELLDPAALHILYRDPAGRLACFISLLLPGPADPVLYILELHVAAPFRRRGLAAALLDAATRTARAAGLTRLELTVFTANRPALALYARAGFRPRRALHPDLTIMVCRL</sequence>
<evidence type="ECO:0000313" key="14">
    <source>
        <dbReference type="Proteomes" id="UP000000591"/>
    </source>
</evidence>
<evidence type="ECO:0000256" key="3">
    <source>
        <dbReference type="ARBA" id="ARBA00008870"/>
    </source>
</evidence>
<comment type="catalytic activity">
    <reaction evidence="10">
        <text>N-terminal L-seryl-[histone H2A] + acetyl-CoA = N-terminal N(alpha)-acetyl-L-seryl-[histone H2A] + CoA + H(+)</text>
        <dbReference type="Rhea" id="RHEA:50600"/>
        <dbReference type="Rhea" id="RHEA-COMP:12742"/>
        <dbReference type="Rhea" id="RHEA-COMP:12744"/>
        <dbReference type="ChEBI" id="CHEBI:15378"/>
        <dbReference type="ChEBI" id="CHEBI:57287"/>
        <dbReference type="ChEBI" id="CHEBI:57288"/>
        <dbReference type="ChEBI" id="CHEBI:64738"/>
        <dbReference type="ChEBI" id="CHEBI:83690"/>
        <dbReference type="EC" id="2.3.1.257"/>
    </reaction>
</comment>
<evidence type="ECO:0000259" key="12">
    <source>
        <dbReference type="PROSITE" id="PS51186"/>
    </source>
</evidence>
<dbReference type="GO" id="GO:0010485">
    <property type="term" value="F:histone H4 acetyltransferase activity"/>
    <property type="evidence" value="ECO:0007669"/>
    <property type="project" value="InterPro"/>
</dbReference>
<accession>D8FGG3</accession>
<evidence type="ECO:0000256" key="9">
    <source>
        <dbReference type="ARBA" id="ARBA00023315"/>
    </source>
</evidence>
<dbReference type="STRING" id="284811.D8FGG3"/>
<reference evidence="13 14" key="1">
    <citation type="journal article" date="2004" name="Science">
        <title>The Ashbya gossypii genome as a tool for mapping the ancient Saccharomyces cerevisiae genome.</title>
        <authorList>
            <person name="Dietrich F.S."/>
            <person name="Voegeli S."/>
            <person name="Brachat S."/>
            <person name="Lerch A."/>
            <person name="Gates K."/>
            <person name="Steiner S."/>
            <person name="Mohr C."/>
            <person name="Pohlmann R."/>
            <person name="Luedi P."/>
            <person name="Choi S."/>
            <person name="Wing R.A."/>
            <person name="Flavier A."/>
            <person name="Gaffney T.D."/>
            <person name="Philippsen P."/>
        </authorList>
    </citation>
    <scope>NUCLEOTIDE SEQUENCE [LARGE SCALE GENOMIC DNA]</scope>
    <source>
        <strain evidence="14">ATCC 10895 / CBS 109.51 / FGSC 9923 / NRRL Y-1056</strain>
    </source>
</reference>
<dbReference type="eggNOG" id="KOG2488">
    <property type="taxonomic scope" value="Eukaryota"/>
</dbReference>
<gene>
    <name evidence="13" type="ORF">AGOS_AGL071CA</name>
</gene>
<dbReference type="InterPro" id="IPR016181">
    <property type="entry name" value="Acyl_CoA_acyltransferase"/>
</dbReference>
<dbReference type="SUPFAM" id="SSF55729">
    <property type="entry name" value="Acyl-CoA N-acyltransferases (Nat)"/>
    <property type="match status" value="1"/>
</dbReference>
<comment type="subcellular location">
    <subcellularLocation>
        <location evidence="2">Cytoplasm</location>
    </subcellularLocation>
    <subcellularLocation>
        <location evidence="1">Nucleus</location>
    </subcellularLocation>
</comment>
<feature type="domain" description="N-acetyltransferase" evidence="12">
    <location>
        <begin position="42"/>
        <end position="187"/>
    </location>
</feature>
<evidence type="ECO:0000256" key="4">
    <source>
        <dbReference type="ARBA" id="ARBA00012950"/>
    </source>
</evidence>
<dbReference type="GeneID" id="9487910"/>
<dbReference type="GO" id="GO:0043998">
    <property type="term" value="F:histone H2A acetyltransferase activity"/>
    <property type="evidence" value="ECO:0007669"/>
    <property type="project" value="InterPro"/>
</dbReference>
<keyword evidence="14" id="KW-1185">Reference proteome</keyword>
<organism evidence="13 14">
    <name type="scientific">Eremothecium gossypii (strain ATCC 10895 / CBS 109.51 / FGSC 9923 / NRRL Y-1056)</name>
    <name type="common">Yeast</name>
    <name type="synonym">Ashbya gossypii</name>
    <dbReference type="NCBI Taxonomy" id="284811"/>
    <lineage>
        <taxon>Eukaryota</taxon>
        <taxon>Fungi</taxon>
        <taxon>Dikarya</taxon>
        <taxon>Ascomycota</taxon>
        <taxon>Saccharomycotina</taxon>
        <taxon>Saccharomycetes</taxon>
        <taxon>Saccharomycetales</taxon>
        <taxon>Saccharomycetaceae</taxon>
        <taxon>Eremothecium</taxon>
    </lineage>
</organism>
<dbReference type="PANTHER" id="PTHR20531:SF1">
    <property type="entry name" value="N-ALPHA-ACETYLTRANSFERASE 40"/>
    <property type="match status" value="1"/>
</dbReference>
<dbReference type="GO" id="GO:0004343">
    <property type="term" value="F:glucosamine 6-phosphate N-acetyltransferase activity"/>
    <property type="evidence" value="ECO:0000318"/>
    <property type="project" value="GO_Central"/>
</dbReference>
<dbReference type="AlphaFoldDB" id="D8FGG3"/>
<dbReference type="Gene3D" id="3.40.630.30">
    <property type="match status" value="1"/>
</dbReference>
<dbReference type="PANTHER" id="PTHR20531">
    <property type="entry name" value="N-ALPHA-ACETYLTRANSFERASE 40"/>
    <property type="match status" value="1"/>
</dbReference>
<dbReference type="Proteomes" id="UP000000591">
    <property type="component" value="Chromosome VII"/>
</dbReference>
<comment type="catalytic activity">
    <reaction evidence="11">
        <text>N-terminal L-seryl-[histone H4] + acetyl-CoA = N-terminal N(alpha)-acetyl-L-seryl-[histone H4] + CoA + H(+)</text>
        <dbReference type="Rhea" id="RHEA:50596"/>
        <dbReference type="Rhea" id="RHEA-COMP:12740"/>
        <dbReference type="Rhea" id="RHEA-COMP:12743"/>
        <dbReference type="ChEBI" id="CHEBI:15378"/>
        <dbReference type="ChEBI" id="CHEBI:57287"/>
        <dbReference type="ChEBI" id="CHEBI:57288"/>
        <dbReference type="ChEBI" id="CHEBI:64738"/>
        <dbReference type="ChEBI" id="CHEBI:83690"/>
        <dbReference type="EC" id="2.3.1.257"/>
    </reaction>
</comment>
<proteinExistence type="inferred from homology"/>
<keyword evidence="6" id="KW-0963">Cytoplasm</keyword>
<dbReference type="KEGG" id="ago:AGOS_AGL071CA"/>
<reference evidence="14" key="2">
    <citation type="journal article" date="2013" name="G3 (Bethesda)">
        <title>Genomes of Ashbya fungi isolated from insects reveal four mating-type loci, numerous translocations, lack of transposons, and distinct gene duplications.</title>
        <authorList>
            <person name="Dietrich F.S."/>
            <person name="Voegeli S."/>
            <person name="Kuo S."/>
            <person name="Philippsen P."/>
        </authorList>
    </citation>
    <scope>GENOME REANNOTATION</scope>
    <source>
        <strain evidence="14">ATCC 10895 / CBS 109.51 / FGSC 9923 / NRRL Y-1056</strain>
    </source>
</reference>